<dbReference type="Pfam" id="PF08811">
    <property type="entry name" value="DUF1800"/>
    <property type="match status" value="1"/>
</dbReference>
<accession>A0ABW9ZUC5</accession>
<dbReference type="EMBL" id="JAACJS010000002">
    <property type="protein sequence ID" value="NCI48818.1"/>
    <property type="molecule type" value="Genomic_DNA"/>
</dbReference>
<reference evidence="1 2" key="1">
    <citation type="submission" date="2020-01" db="EMBL/GenBank/DDBJ databases">
        <title>Genome analysis.</title>
        <authorList>
            <person name="Wu S."/>
            <person name="Wang G."/>
        </authorList>
    </citation>
    <scope>NUCLEOTIDE SEQUENCE [LARGE SCALE GENOMIC DNA]</scope>
    <source>
        <strain evidence="1 2">SYL130</strain>
    </source>
</reference>
<evidence type="ECO:0000313" key="1">
    <source>
        <dbReference type="EMBL" id="NCI48818.1"/>
    </source>
</evidence>
<organism evidence="1 2">
    <name type="scientific">Sediminibacterium roseum</name>
    <dbReference type="NCBI Taxonomy" id="1978412"/>
    <lineage>
        <taxon>Bacteria</taxon>
        <taxon>Pseudomonadati</taxon>
        <taxon>Bacteroidota</taxon>
        <taxon>Chitinophagia</taxon>
        <taxon>Chitinophagales</taxon>
        <taxon>Chitinophagaceae</taxon>
        <taxon>Sediminibacterium</taxon>
    </lineage>
</organism>
<dbReference type="InterPro" id="IPR014917">
    <property type="entry name" value="DUF1800"/>
</dbReference>
<gene>
    <name evidence="1" type="ORF">GWC95_02720</name>
</gene>
<comment type="caution">
    <text evidence="1">The sequence shown here is derived from an EMBL/GenBank/DDBJ whole genome shotgun (WGS) entry which is preliminary data.</text>
</comment>
<keyword evidence="2" id="KW-1185">Reference proteome</keyword>
<evidence type="ECO:0000313" key="2">
    <source>
        <dbReference type="Proteomes" id="UP000753802"/>
    </source>
</evidence>
<protein>
    <submittedName>
        <fullName evidence="1">DUF1800 domain-containing protein</fullName>
    </submittedName>
</protein>
<dbReference type="Proteomes" id="UP000753802">
    <property type="component" value="Unassembled WGS sequence"/>
</dbReference>
<name>A0ABW9ZUC5_9BACT</name>
<sequence>MDRRAFFRSGIASSPVPLAAPVVQAPPPNGGLAAFSGAWTEAEVIHLLKRTLFGATRQDVNYFLARTFQQSVDEILAVPPAPPAPPVKEYPITAADTNIAQGATWVDDPNTDGSVNSLRIASFKKWWMGLMINQERSVREKMTLFWHNHFATETNVIGNARFIYKHHALLRANALGNFKSLVKAVTLDPAMLVYLNGERNTKNAPDENYGRELQELFCCGKGPDSLYTEDDVRAAAQVLTGWRNDPVTLTSFFDIKRHDTGNKKFSSFYNNTIIQGRNSPTAGDEEIDDMLTMIFATQEVAKYICRRLYRWFVYYDIDDTVEANIIVPLANLLRTNNYEILPVLNTLLKSEHFFDALAKGCLIKSPVELIVGACREFNVAFQPATDYVSNYGFYNYLANWSANMQQSIGDPPDVSGWKAYYQAPQFYETWINTDTLPKRNQFTDAMVSNGYTFNGKKISIDAAEFAKTLPNPGDPNALINDITKIIYRLDISAASKAQLKTDILLGGQASDYYWTDAWNLFISNPTNLSNATTVKNRLRDLLKYLMDLSEYQLA</sequence>
<proteinExistence type="predicted"/>
<dbReference type="RefSeq" id="WP_161817128.1">
    <property type="nucleotide sequence ID" value="NZ_JAACJS010000002.1"/>
</dbReference>